<dbReference type="Pfam" id="PF18758">
    <property type="entry name" value="KDZ"/>
    <property type="match status" value="1"/>
</dbReference>
<organism evidence="2 3">
    <name type="scientific">Mycena belliarum</name>
    <dbReference type="NCBI Taxonomy" id="1033014"/>
    <lineage>
        <taxon>Eukaryota</taxon>
        <taxon>Fungi</taxon>
        <taxon>Dikarya</taxon>
        <taxon>Basidiomycota</taxon>
        <taxon>Agaricomycotina</taxon>
        <taxon>Agaricomycetes</taxon>
        <taxon>Agaricomycetidae</taxon>
        <taxon>Agaricales</taxon>
        <taxon>Marasmiineae</taxon>
        <taxon>Mycenaceae</taxon>
        <taxon>Mycena</taxon>
    </lineage>
</organism>
<keyword evidence="3" id="KW-1185">Reference proteome</keyword>
<proteinExistence type="predicted"/>
<evidence type="ECO:0000259" key="1">
    <source>
        <dbReference type="Pfam" id="PF18803"/>
    </source>
</evidence>
<accession>A0AAD6XD59</accession>
<feature type="domain" description="CxC2-like cysteine cluster KDZ transposase-associated" evidence="1">
    <location>
        <begin position="84"/>
        <end position="190"/>
    </location>
</feature>
<dbReference type="PANTHER" id="PTHR33096">
    <property type="entry name" value="CXC2 DOMAIN-CONTAINING PROTEIN"/>
    <property type="match status" value="1"/>
</dbReference>
<dbReference type="PANTHER" id="PTHR33096:SF1">
    <property type="entry name" value="CXC1-LIKE CYSTEINE CLUSTER ASSOCIATED WITH KDZ TRANSPOSASES DOMAIN-CONTAINING PROTEIN"/>
    <property type="match status" value="1"/>
</dbReference>
<sequence length="593" mass="66369">MQFFLDSTVRNEGLGDPVCACCSRAPAQDDVGEAEADATSPRLFRCSDCGMFLQCEACVLARHDLQPLHSLKEWTGEFWDDVTLTSLGLVYQVGHGGLPCPRPEPAERTMVVVHTNGIHIVDFHYCGCDLSDRANHLAQLMGTAWYPATTIEPATCATFEALELFRLLNVVGNLNVHDFVGSLERRTDATKIRPVPDRYKAFGRMSRQFAFVKRCERAGRAHDSLGVMRTPPGGCAVLCWACPQDGMNMPEGWRDVAPEFRFLYMLILAIDANFRLKNRIRKNELEDPSFGSGWGHFVNYKPYTKHLKNYIAEKDISTCIAFAALLQKDTRMTTGLRCSGVGGVVCARHELVRPQGMGDLQKGERQVYSNMDYIILSSLMGLTLLWLTISYDIACQWKINLASRMEKMPEALRLPETVEIQFGLPVWHASAHERTCQANNSLNYLEGVGRTDGEGIERTWSGLNPAAWATKEMGQGARHDALEDRIDHHNWEKNIKQGNTLARKLVVAMAERDLQVAAFTEVDSTLRSELRRDWLARVIAYNADRSSPNPYETAVTKGPSEVTVRLQLKKEEAKEAKEGAEGVHRKGATAFLV</sequence>
<feature type="non-terminal residue" evidence="2">
    <location>
        <position position="1"/>
    </location>
</feature>
<dbReference type="InterPro" id="IPR041457">
    <property type="entry name" value="CxC2_KDZ-assoc"/>
</dbReference>
<gene>
    <name evidence="2" type="ORF">B0H15DRAFT_794789</name>
</gene>
<reference evidence="2" key="1">
    <citation type="submission" date="2023-03" db="EMBL/GenBank/DDBJ databases">
        <title>Massive genome expansion in bonnet fungi (Mycena s.s.) driven by repeated elements and novel gene families across ecological guilds.</title>
        <authorList>
            <consortium name="Lawrence Berkeley National Laboratory"/>
            <person name="Harder C.B."/>
            <person name="Miyauchi S."/>
            <person name="Viragh M."/>
            <person name="Kuo A."/>
            <person name="Thoen E."/>
            <person name="Andreopoulos B."/>
            <person name="Lu D."/>
            <person name="Skrede I."/>
            <person name="Drula E."/>
            <person name="Henrissat B."/>
            <person name="Morin E."/>
            <person name="Kohler A."/>
            <person name="Barry K."/>
            <person name="LaButti K."/>
            <person name="Morin E."/>
            <person name="Salamov A."/>
            <person name="Lipzen A."/>
            <person name="Mereny Z."/>
            <person name="Hegedus B."/>
            <person name="Baldrian P."/>
            <person name="Stursova M."/>
            <person name="Weitz H."/>
            <person name="Taylor A."/>
            <person name="Grigoriev I.V."/>
            <person name="Nagy L.G."/>
            <person name="Martin F."/>
            <person name="Kauserud H."/>
        </authorList>
    </citation>
    <scope>NUCLEOTIDE SEQUENCE</scope>
    <source>
        <strain evidence="2">CBHHK173m</strain>
    </source>
</reference>
<dbReference type="AlphaFoldDB" id="A0AAD6XD59"/>
<dbReference type="Proteomes" id="UP001222325">
    <property type="component" value="Unassembled WGS sequence"/>
</dbReference>
<name>A0AAD6XD59_9AGAR</name>
<evidence type="ECO:0000313" key="3">
    <source>
        <dbReference type="Proteomes" id="UP001222325"/>
    </source>
</evidence>
<protein>
    <recommendedName>
        <fullName evidence="1">CxC2-like cysteine cluster KDZ transposase-associated domain-containing protein</fullName>
    </recommendedName>
</protein>
<dbReference type="Pfam" id="PF18803">
    <property type="entry name" value="CxC2"/>
    <property type="match status" value="1"/>
</dbReference>
<dbReference type="InterPro" id="IPR040521">
    <property type="entry name" value="KDZ"/>
</dbReference>
<comment type="caution">
    <text evidence="2">The sequence shown here is derived from an EMBL/GenBank/DDBJ whole genome shotgun (WGS) entry which is preliminary data.</text>
</comment>
<dbReference type="EMBL" id="JARJCN010000226">
    <property type="protein sequence ID" value="KAJ7062443.1"/>
    <property type="molecule type" value="Genomic_DNA"/>
</dbReference>
<evidence type="ECO:0000313" key="2">
    <source>
        <dbReference type="EMBL" id="KAJ7062443.1"/>
    </source>
</evidence>